<evidence type="ECO:0000256" key="3">
    <source>
        <dbReference type="ARBA" id="ARBA00022840"/>
    </source>
</evidence>
<evidence type="ECO:0000256" key="1">
    <source>
        <dbReference type="ARBA" id="ARBA00022448"/>
    </source>
</evidence>
<dbReference type="STRING" id="681398.PJIAN_1237"/>
<evidence type="ECO:0000313" key="5">
    <source>
        <dbReference type="EMBL" id="GAT61657.1"/>
    </source>
</evidence>
<dbReference type="SMART" id="SM00382">
    <property type="entry name" value="AAA"/>
    <property type="match status" value="1"/>
</dbReference>
<dbReference type="PANTHER" id="PTHR43023:SF6">
    <property type="entry name" value="INTERMEMBRANE PHOSPHOLIPID TRANSPORT SYSTEM ATP-BINDING PROTEIN MLAF"/>
    <property type="match status" value="1"/>
</dbReference>
<gene>
    <name evidence="5" type="ORF">PJIAN_1237</name>
</gene>
<dbReference type="SUPFAM" id="SSF52540">
    <property type="entry name" value="P-loop containing nucleoside triphosphate hydrolases"/>
    <property type="match status" value="1"/>
</dbReference>
<organism evidence="5 6">
    <name type="scientific">Paludibacter jiangxiensis</name>
    <dbReference type="NCBI Taxonomy" id="681398"/>
    <lineage>
        <taxon>Bacteria</taxon>
        <taxon>Pseudomonadati</taxon>
        <taxon>Bacteroidota</taxon>
        <taxon>Bacteroidia</taxon>
        <taxon>Bacteroidales</taxon>
        <taxon>Paludibacteraceae</taxon>
        <taxon>Paludibacter</taxon>
    </lineage>
</organism>
<reference evidence="6" key="2">
    <citation type="journal article" date="2017" name="Genome Announc.">
        <title>Draft genome sequence of Paludibacter jiangxiensis NM7(T), a propionate-producing fermentative bacterium.</title>
        <authorList>
            <person name="Qiu Y.-L."/>
            <person name="Tourlousse D.M."/>
            <person name="Matsuura N."/>
            <person name="Ohashi A."/>
            <person name="Sekiguchi Y."/>
        </authorList>
    </citation>
    <scope>NUCLEOTIDE SEQUENCE [LARGE SCALE GENOMIC DNA]</scope>
    <source>
        <strain evidence="6">NM7</strain>
    </source>
</reference>
<evidence type="ECO:0000259" key="4">
    <source>
        <dbReference type="PROSITE" id="PS50893"/>
    </source>
</evidence>
<keyword evidence="2" id="KW-0547">Nucleotide-binding</keyword>
<dbReference type="Gene3D" id="3.40.50.300">
    <property type="entry name" value="P-loop containing nucleotide triphosphate hydrolases"/>
    <property type="match status" value="1"/>
</dbReference>
<dbReference type="InterPro" id="IPR003439">
    <property type="entry name" value="ABC_transporter-like_ATP-bd"/>
</dbReference>
<accession>A0A161LD01</accession>
<dbReference type="InterPro" id="IPR003593">
    <property type="entry name" value="AAA+_ATPase"/>
</dbReference>
<name>A0A161LD01_9BACT</name>
<comment type="caution">
    <text evidence="5">The sequence shown here is derived from an EMBL/GenBank/DDBJ whole genome shotgun (WGS) entry which is preliminary data.</text>
</comment>
<dbReference type="Proteomes" id="UP000076586">
    <property type="component" value="Unassembled WGS sequence"/>
</dbReference>
<dbReference type="InterPro" id="IPR017871">
    <property type="entry name" value="ABC_transporter-like_CS"/>
</dbReference>
<dbReference type="InterPro" id="IPR027417">
    <property type="entry name" value="P-loop_NTPase"/>
</dbReference>
<feature type="domain" description="ABC transporter" evidence="4">
    <location>
        <begin position="12"/>
        <end position="249"/>
    </location>
</feature>
<dbReference type="Pfam" id="PF00005">
    <property type="entry name" value="ABC_tran"/>
    <property type="match status" value="1"/>
</dbReference>
<dbReference type="PROSITE" id="PS00211">
    <property type="entry name" value="ABC_TRANSPORTER_1"/>
    <property type="match status" value="1"/>
</dbReference>
<keyword evidence="6" id="KW-1185">Reference proteome</keyword>
<reference evidence="6" key="1">
    <citation type="submission" date="2016-04" db="EMBL/GenBank/DDBJ databases">
        <title>Draft genome sequence of Paludibacter jiangxiensis strain NM7.</title>
        <authorList>
            <person name="Qiu Y."/>
            <person name="Matsuura N."/>
            <person name="Ohashi A."/>
            <person name="Tourlousse M.D."/>
            <person name="Sekiguchi Y."/>
        </authorList>
    </citation>
    <scope>NUCLEOTIDE SEQUENCE [LARGE SCALE GENOMIC DNA]</scope>
    <source>
        <strain evidence="6">NM7</strain>
    </source>
</reference>
<dbReference type="GO" id="GO:0005524">
    <property type="term" value="F:ATP binding"/>
    <property type="evidence" value="ECO:0007669"/>
    <property type="project" value="UniProtKB-KW"/>
</dbReference>
<dbReference type="EMBL" id="BDCR01000001">
    <property type="protein sequence ID" value="GAT61657.1"/>
    <property type="molecule type" value="Genomic_DNA"/>
</dbReference>
<keyword evidence="1" id="KW-0813">Transport</keyword>
<evidence type="ECO:0000313" key="6">
    <source>
        <dbReference type="Proteomes" id="UP000076586"/>
    </source>
</evidence>
<dbReference type="AlphaFoldDB" id="A0A161LD01"/>
<sequence>MPKFLLNNLNMIEVIHVNKSFDNNPVLKDVSATFQPGQTNMIIGKSGSGKTVLMKCIIGLHTVDSGKILLNGQNLTEMTFQEVKILRQKVGMLFQGSALFDSATVLENVLYPLEMFSSMSKAEQIERASFCLHRVSIDPKAFGLYPSEISGGMQKRVAIARAISMNPLYLFCDEPNSGLDPQTSLIIDQLIHEITEEFKITTVINSHDMNSVMEIGDNIIFIEKGEKSWQGHRSEIFDTGNKALEDFVFASDLYKKVKLSHSLLDK</sequence>
<protein>
    <submittedName>
        <fullName evidence="5">Phospholipid/cholesterol/gamma-HCH transport system ATP-binding protein</fullName>
    </submittedName>
</protein>
<dbReference type="PROSITE" id="PS50893">
    <property type="entry name" value="ABC_TRANSPORTER_2"/>
    <property type="match status" value="1"/>
</dbReference>
<keyword evidence="3 5" id="KW-0067">ATP-binding</keyword>
<dbReference type="GO" id="GO:0016887">
    <property type="term" value="F:ATP hydrolysis activity"/>
    <property type="evidence" value="ECO:0007669"/>
    <property type="project" value="InterPro"/>
</dbReference>
<dbReference type="PANTHER" id="PTHR43023">
    <property type="entry name" value="PROTEIN TRIGALACTOSYLDIACYLGLYCEROL 3, CHLOROPLASTIC"/>
    <property type="match status" value="1"/>
</dbReference>
<proteinExistence type="predicted"/>
<evidence type="ECO:0000256" key="2">
    <source>
        <dbReference type="ARBA" id="ARBA00022741"/>
    </source>
</evidence>